<name>A0ABQ9H9M7_9NEOP</name>
<dbReference type="Gene3D" id="3.30.420.10">
    <property type="entry name" value="Ribonuclease H-like superfamily/Ribonuclease H"/>
    <property type="match status" value="1"/>
</dbReference>
<keyword evidence="5" id="KW-1185">Reference proteome</keyword>
<dbReference type="Gene3D" id="3.10.20.370">
    <property type="match status" value="1"/>
</dbReference>
<feature type="domain" description="Reverse transcriptase" evidence="2">
    <location>
        <begin position="1"/>
        <end position="66"/>
    </location>
</feature>
<gene>
    <name evidence="4" type="ORF">PR048_017460</name>
</gene>
<dbReference type="InterPro" id="IPR036397">
    <property type="entry name" value="RNaseH_sf"/>
</dbReference>
<dbReference type="Pfam" id="PF17921">
    <property type="entry name" value="Integrase_H2C2"/>
    <property type="match status" value="1"/>
</dbReference>
<dbReference type="Pfam" id="PF17919">
    <property type="entry name" value="RT_RNaseH_2"/>
    <property type="match status" value="1"/>
</dbReference>
<dbReference type="InterPro" id="IPR000477">
    <property type="entry name" value="RT_dom"/>
</dbReference>
<proteinExistence type="predicted"/>
<feature type="domain" description="Integrase catalytic" evidence="3">
    <location>
        <begin position="335"/>
        <end position="422"/>
    </location>
</feature>
<dbReference type="SUPFAM" id="SSF53098">
    <property type="entry name" value="Ribonuclease H-like"/>
    <property type="match status" value="1"/>
</dbReference>
<dbReference type="Pfam" id="PF00665">
    <property type="entry name" value="rve"/>
    <property type="match status" value="1"/>
</dbReference>
<dbReference type="InterPro" id="IPR001584">
    <property type="entry name" value="Integrase_cat-core"/>
</dbReference>
<dbReference type="PROSITE" id="PS50878">
    <property type="entry name" value="RT_POL"/>
    <property type="match status" value="1"/>
</dbReference>
<sequence>MDDILLHVESINELYAIAETAMKKLAEAGLTLNRSKIAKIPGNDKLFVKIYPKRGRALCTSVGITRERRSLEWKLEQENAFEDLKDSLKSPPLLRYLDHTKPVTISVDASSHSVASVLLQENHPVFYASKALTKTQQNYSQIEKEAFASLSACKKFHEYFRGNQKVTIETDHKPLEAISKKFVYTIPQPDFTRSSSKSFHTILQSDTKRVTAMTSQNQNAQAIYEVQVVILMSVQCIAQLKDAIHTSTELSALCRGVQRYHFQRERTLIPPFWKPLILSQLHCSHKGVQGTLAIAHDHVFWPDMTQDIISYVQKYATCQKIQNDPPQESLSKETVPSRPWMYVASDMFNYKGKNFLLVADSYSGYFDFHALTSSTSNEVIKMLKTWFAQHGIPDELSTDGGPQYASHQFQKFREEWNVRYRI</sequence>
<dbReference type="EMBL" id="JARBHB010000006">
    <property type="protein sequence ID" value="KAJ8880987.1"/>
    <property type="molecule type" value="Genomic_DNA"/>
</dbReference>
<dbReference type="Proteomes" id="UP001159363">
    <property type="component" value="Chromosome 5"/>
</dbReference>
<dbReference type="PANTHER" id="PTHR37984:SF8">
    <property type="entry name" value="CCHC-TYPE DOMAIN-CONTAINING PROTEIN"/>
    <property type="match status" value="1"/>
</dbReference>
<dbReference type="EC" id="2.7.7.49" evidence="1"/>
<dbReference type="InterPro" id="IPR043502">
    <property type="entry name" value="DNA/RNA_pol_sf"/>
</dbReference>
<evidence type="ECO:0000313" key="4">
    <source>
        <dbReference type="EMBL" id="KAJ8880987.1"/>
    </source>
</evidence>
<evidence type="ECO:0000259" key="3">
    <source>
        <dbReference type="PROSITE" id="PS50994"/>
    </source>
</evidence>
<comment type="caution">
    <text evidence="4">The sequence shown here is derived from an EMBL/GenBank/DDBJ whole genome shotgun (WGS) entry which is preliminary data.</text>
</comment>
<dbReference type="PANTHER" id="PTHR37984">
    <property type="entry name" value="PROTEIN CBG26694"/>
    <property type="match status" value="1"/>
</dbReference>
<reference evidence="4 5" key="1">
    <citation type="submission" date="2023-02" db="EMBL/GenBank/DDBJ databases">
        <title>LHISI_Scaffold_Assembly.</title>
        <authorList>
            <person name="Stuart O.P."/>
            <person name="Cleave R."/>
            <person name="Magrath M.J.L."/>
            <person name="Mikheyev A.S."/>
        </authorList>
    </citation>
    <scope>NUCLEOTIDE SEQUENCE [LARGE SCALE GENOMIC DNA]</scope>
    <source>
        <strain evidence="4">Daus_M_001</strain>
        <tissue evidence="4">Leg muscle</tissue>
    </source>
</reference>
<dbReference type="Gene3D" id="1.10.340.70">
    <property type="match status" value="1"/>
</dbReference>
<evidence type="ECO:0000256" key="1">
    <source>
        <dbReference type="ARBA" id="ARBA00012493"/>
    </source>
</evidence>
<dbReference type="InterPro" id="IPR050951">
    <property type="entry name" value="Retrovirus_Pol_polyprotein"/>
</dbReference>
<dbReference type="InterPro" id="IPR012337">
    <property type="entry name" value="RNaseH-like_sf"/>
</dbReference>
<dbReference type="InterPro" id="IPR041588">
    <property type="entry name" value="Integrase_H2C2"/>
</dbReference>
<accession>A0ABQ9H9M7</accession>
<organism evidence="4 5">
    <name type="scientific">Dryococelus australis</name>
    <dbReference type="NCBI Taxonomy" id="614101"/>
    <lineage>
        <taxon>Eukaryota</taxon>
        <taxon>Metazoa</taxon>
        <taxon>Ecdysozoa</taxon>
        <taxon>Arthropoda</taxon>
        <taxon>Hexapoda</taxon>
        <taxon>Insecta</taxon>
        <taxon>Pterygota</taxon>
        <taxon>Neoptera</taxon>
        <taxon>Polyneoptera</taxon>
        <taxon>Phasmatodea</taxon>
        <taxon>Verophasmatodea</taxon>
        <taxon>Anareolatae</taxon>
        <taxon>Phasmatidae</taxon>
        <taxon>Eurycanthinae</taxon>
        <taxon>Dryococelus</taxon>
    </lineage>
</organism>
<protein>
    <recommendedName>
        <fullName evidence="1">RNA-directed DNA polymerase</fullName>
        <ecNumber evidence="1">2.7.7.49</ecNumber>
    </recommendedName>
</protein>
<dbReference type="SUPFAM" id="SSF56672">
    <property type="entry name" value="DNA/RNA polymerases"/>
    <property type="match status" value="1"/>
</dbReference>
<evidence type="ECO:0000259" key="2">
    <source>
        <dbReference type="PROSITE" id="PS50878"/>
    </source>
</evidence>
<dbReference type="PROSITE" id="PS50994">
    <property type="entry name" value="INTEGRASE"/>
    <property type="match status" value="1"/>
</dbReference>
<dbReference type="InterPro" id="IPR041577">
    <property type="entry name" value="RT_RNaseH_2"/>
</dbReference>
<evidence type="ECO:0000313" key="5">
    <source>
        <dbReference type="Proteomes" id="UP001159363"/>
    </source>
</evidence>